<proteinExistence type="predicted"/>
<organism evidence="1">
    <name type="scientific">Linum usitatissimum</name>
    <name type="common">Flax</name>
    <name type="synonym">Linum humile</name>
    <dbReference type="NCBI Taxonomy" id="4006"/>
    <lineage>
        <taxon>Eukaryota</taxon>
        <taxon>Viridiplantae</taxon>
        <taxon>Streptophyta</taxon>
        <taxon>Embryophyta</taxon>
        <taxon>Tracheophyta</taxon>
        <taxon>Spermatophyta</taxon>
        <taxon>Magnoliopsida</taxon>
        <taxon>eudicotyledons</taxon>
        <taxon>Gunneridae</taxon>
        <taxon>Pentapetalae</taxon>
        <taxon>rosids</taxon>
        <taxon>fabids</taxon>
        <taxon>Malpighiales</taxon>
        <taxon>Linaceae</taxon>
        <taxon>Linum</taxon>
    </lineage>
</organism>
<protein>
    <submittedName>
        <fullName evidence="1">Putative coilin</fullName>
    </submittedName>
</protein>
<dbReference type="AlphaFoldDB" id="G8GJ79"/>
<reference evidence="1" key="1">
    <citation type="journal article" date="2012" name="Plant J.">
        <title>The genome of flax (Linum usitatissimum) assembled de novo from short shotgun sequence reads.</title>
        <authorList>
            <person name="Wang Z."/>
            <person name="Hobson N."/>
            <person name="Galindo L."/>
            <person name="Zhu S."/>
            <person name="Shi D."/>
            <person name="McDill J."/>
            <person name="Yang L."/>
            <person name="Hawkins S."/>
            <person name="Neutelings G."/>
            <person name="Datla R."/>
            <person name="Lambert G."/>
            <person name="Galbraith D.W."/>
            <person name="Grassa C.J."/>
            <person name="Geraldes A."/>
            <person name="Cronk Q.C."/>
            <person name="Cullis C."/>
            <person name="Dash P.K."/>
            <person name="Kumar P.A."/>
            <person name="Cloutier S."/>
            <person name="Sharpe A.G."/>
            <person name="Wong G.K."/>
            <person name="Wang J."/>
            <person name="Deyholos M.K."/>
        </authorList>
    </citation>
    <scope>NUCLEOTIDE SEQUENCE</scope>
</reference>
<name>G8GJ79_LINUS</name>
<accession>G8GJ79</accession>
<dbReference type="EMBL" id="JN133301">
    <property type="protein sequence ID" value="AER92601.1"/>
    <property type="molecule type" value="Genomic_DNA"/>
</dbReference>
<sequence>MCGTRINQGMKRSAKRTTVVVMVSDDASAPPVVAYTLLRAFEFLPSDVPYPSSTALAPVSGSFKPPPLILLPDGALLCCTVASNATCSRVSHPTLRTNWMVIPDSGLVLLCCRSDRSREVSLRCWGIMWRVSPPLGYEHLLNLLRPTWHFLHLPFLLPSLTLSLSYTLEVLSSQGCCLDICQGRHITAGDPNMDVSPQAILKHTVHILHLLLRWTLVIPTQLDEGTMVIHYLRLMNLALLFFCHYSGMTPS</sequence>
<evidence type="ECO:0000313" key="1">
    <source>
        <dbReference type="EMBL" id="AER92601.1"/>
    </source>
</evidence>